<keyword evidence="1" id="KW-0812">Transmembrane</keyword>
<feature type="transmembrane region" description="Helical" evidence="1">
    <location>
        <begin position="6"/>
        <end position="22"/>
    </location>
</feature>
<protein>
    <submittedName>
        <fullName evidence="2">Signal peptidase II</fullName>
        <ecNumber evidence="2">3.4.23.36</ecNumber>
    </submittedName>
</protein>
<sequence length="187" mass="21672">MKEKLILFLLLPISGIIFFILGTKYKNGCKRNLLILYTILLTVIDEFIKVLLAYIVNIKGLNFHGNLIYPMRNEFASSYGSFLNKNISMKVLICINIFMFIFSIVIYNVHIKKYGKSFWSDWFIIFTSAGLISSLIDKIFWGGSLDYINLANNVLLDLKDIYMLFGIVLIICEVILNEKVSLFKIRR</sequence>
<dbReference type="EMBL" id="JAUSWN010000013">
    <property type="protein sequence ID" value="MDQ0480017.1"/>
    <property type="molecule type" value="Genomic_DNA"/>
</dbReference>
<dbReference type="EC" id="3.4.23.36" evidence="2"/>
<dbReference type="InterPro" id="IPR001872">
    <property type="entry name" value="Peptidase_A8"/>
</dbReference>
<reference evidence="2 3" key="1">
    <citation type="submission" date="2023-07" db="EMBL/GenBank/DDBJ databases">
        <title>Genomic Encyclopedia of Type Strains, Phase IV (KMG-IV): sequencing the most valuable type-strain genomes for metagenomic binning, comparative biology and taxonomic classification.</title>
        <authorList>
            <person name="Goeker M."/>
        </authorList>
    </citation>
    <scope>NUCLEOTIDE SEQUENCE [LARGE SCALE GENOMIC DNA]</scope>
    <source>
        <strain evidence="2 3">DSM 1400</strain>
    </source>
</reference>
<feature type="transmembrane region" description="Helical" evidence="1">
    <location>
        <begin position="161"/>
        <end position="177"/>
    </location>
</feature>
<dbReference type="Proteomes" id="UP001224418">
    <property type="component" value="Unassembled WGS sequence"/>
</dbReference>
<keyword evidence="3" id="KW-1185">Reference proteome</keyword>
<feature type="transmembrane region" description="Helical" evidence="1">
    <location>
        <begin position="34"/>
        <end position="56"/>
    </location>
</feature>
<dbReference type="RefSeq" id="WP_307355925.1">
    <property type="nucleotide sequence ID" value="NZ_BAAACJ010000030.1"/>
</dbReference>
<organism evidence="2 3">
    <name type="scientific">Hathewaya limosa</name>
    <name type="common">Clostridium limosum</name>
    <dbReference type="NCBI Taxonomy" id="1536"/>
    <lineage>
        <taxon>Bacteria</taxon>
        <taxon>Bacillati</taxon>
        <taxon>Bacillota</taxon>
        <taxon>Clostridia</taxon>
        <taxon>Eubacteriales</taxon>
        <taxon>Clostridiaceae</taxon>
        <taxon>Hathewaya</taxon>
    </lineage>
</organism>
<evidence type="ECO:0000313" key="2">
    <source>
        <dbReference type="EMBL" id="MDQ0480017.1"/>
    </source>
</evidence>
<feature type="transmembrane region" description="Helical" evidence="1">
    <location>
        <begin position="87"/>
        <end position="110"/>
    </location>
</feature>
<feature type="transmembrane region" description="Helical" evidence="1">
    <location>
        <begin position="122"/>
        <end position="141"/>
    </location>
</feature>
<evidence type="ECO:0000313" key="3">
    <source>
        <dbReference type="Proteomes" id="UP001224418"/>
    </source>
</evidence>
<comment type="caution">
    <text evidence="2">The sequence shown here is derived from an EMBL/GenBank/DDBJ whole genome shotgun (WGS) entry which is preliminary data.</text>
</comment>
<accession>A0ABU0JSE7</accession>
<gene>
    <name evidence="2" type="ORF">QOZ93_001760</name>
</gene>
<dbReference type="GO" id="GO:0004190">
    <property type="term" value="F:aspartic-type endopeptidase activity"/>
    <property type="evidence" value="ECO:0007669"/>
    <property type="project" value="UniProtKB-EC"/>
</dbReference>
<proteinExistence type="predicted"/>
<keyword evidence="1" id="KW-1133">Transmembrane helix</keyword>
<dbReference type="Pfam" id="PF01252">
    <property type="entry name" value="Peptidase_A8"/>
    <property type="match status" value="1"/>
</dbReference>
<name>A0ABU0JSE7_HATLI</name>
<keyword evidence="1" id="KW-0472">Membrane</keyword>
<evidence type="ECO:0000256" key="1">
    <source>
        <dbReference type="SAM" id="Phobius"/>
    </source>
</evidence>
<keyword evidence="2" id="KW-0378">Hydrolase</keyword>